<dbReference type="EMBL" id="WVTA01000008">
    <property type="protein sequence ID" value="KAK3207916.1"/>
    <property type="molecule type" value="Genomic_DNA"/>
</dbReference>
<comment type="caution">
    <text evidence="2">The sequence shown here is derived from an EMBL/GenBank/DDBJ whole genome shotgun (WGS) entry which is preliminary data.</text>
</comment>
<reference evidence="2 3" key="1">
    <citation type="submission" date="2021-02" db="EMBL/GenBank/DDBJ databases">
        <title>Genome assembly of Pseudopithomyces chartarum.</title>
        <authorList>
            <person name="Jauregui R."/>
            <person name="Singh J."/>
            <person name="Voisey C."/>
        </authorList>
    </citation>
    <scope>NUCLEOTIDE SEQUENCE [LARGE SCALE GENOMIC DNA]</scope>
    <source>
        <strain evidence="2 3">AGR01</strain>
    </source>
</reference>
<accession>A0AAN6LV83</accession>
<dbReference type="AlphaFoldDB" id="A0AAN6LV83"/>
<feature type="compositionally biased region" description="Acidic residues" evidence="1">
    <location>
        <begin position="63"/>
        <end position="77"/>
    </location>
</feature>
<feature type="compositionally biased region" description="Basic and acidic residues" evidence="1">
    <location>
        <begin position="8"/>
        <end position="19"/>
    </location>
</feature>
<keyword evidence="3" id="KW-1185">Reference proteome</keyword>
<sequence>MPNTRVSTRSDDVTPKKGEVTAGTKRKADATSPKRNLKAAKQSTIEETLAGDNTADPPKSPSEDADMEDAVTEDPEEQSDKEQVNAQDDEIDDKDDTYVTNGIKSTDAESNDAVQESSHRENKIASSILEKGIVYFFTRNRVGVDDSDSVGDLQRTYFVLRPLPLGTKLGEGALPDLENNRLLALPKKVFPKSHSDRFMAFVEKANTTIQDLKDNFFRGDDYETKTQGMRHTEPVVTIAEGVYFITRTEDRSTHFVYAITIPSEVGEVQEDLGLRSQGSFIISVKNPERPGPANTNLPESPDFPKEIIQEFRGLAWSEVKPNYLDYPNTQILLIGEHVDKAVEVIRKDQKHDKEPPKEELERLEHEDELRVEHLNGDDSIFDDLKISRDDYSRVPTTW</sequence>
<dbReference type="Proteomes" id="UP001280581">
    <property type="component" value="Unassembled WGS sequence"/>
</dbReference>
<evidence type="ECO:0000313" key="2">
    <source>
        <dbReference type="EMBL" id="KAK3207916.1"/>
    </source>
</evidence>
<evidence type="ECO:0008006" key="4">
    <source>
        <dbReference type="Google" id="ProtNLM"/>
    </source>
</evidence>
<proteinExistence type="predicted"/>
<organism evidence="2 3">
    <name type="scientific">Pseudopithomyces chartarum</name>
    <dbReference type="NCBI Taxonomy" id="1892770"/>
    <lineage>
        <taxon>Eukaryota</taxon>
        <taxon>Fungi</taxon>
        <taxon>Dikarya</taxon>
        <taxon>Ascomycota</taxon>
        <taxon>Pezizomycotina</taxon>
        <taxon>Dothideomycetes</taxon>
        <taxon>Pleosporomycetidae</taxon>
        <taxon>Pleosporales</taxon>
        <taxon>Massarineae</taxon>
        <taxon>Didymosphaeriaceae</taxon>
        <taxon>Pseudopithomyces</taxon>
    </lineage>
</organism>
<evidence type="ECO:0000313" key="3">
    <source>
        <dbReference type="Proteomes" id="UP001280581"/>
    </source>
</evidence>
<gene>
    <name evidence="2" type="ORF">GRF29_96g807097</name>
</gene>
<evidence type="ECO:0000256" key="1">
    <source>
        <dbReference type="SAM" id="MobiDB-lite"/>
    </source>
</evidence>
<dbReference type="PANTHER" id="PTHR34776:SF1">
    <property type="entry name" value="F17F16.3 PROTEIN"/>
    <property type="match status" value="1"/>
</dbReference>
<dbReference type="PANTHER" id="PTHR34776">
    <property type="entry name" value="F17F16.3 PROTEIN"/>
    <property type="match status" value="1"/>
</dbReference>
<feature type="region of interest" description="Disordered" evidence="1">
    <location>
        <begin position="1"/>
        <end position="121"/>
    </location>
</feature>
<name>A0AAN6LV83_9PLEO</name>
<protein>
    <recommendedName>
        <fullName evidence="4">BTB domain transcription factor</fullName>
    </recommendedName>
</protein>